<dbReference type="PANTHER" id="PTHR43757">
    <property type="entry name" value="AMINOMETHYLTRANSFERASE"/>
    <property type="match status" value="1"/>
</dbReference>
<dbReference type="InParanoid" id="A7S7H8"/>
<dbReference type="InterPro" id="IPR032503">
    <property type="entry name" value="FAO_M"/>
</dbReference>
<dbReference type="Pfam" id="PF08669">
    <property type="entry name" value="GCV_T_C"/>
    <property type="match status" value="1"/>
</dbReference>
<feature type="domain" description="Aminomethyltransferase C-terminal" evidence="18">
    <location>
        <begin position="772"/>
        <end position="851"/>
    </location>
</feature>
<dbReference type="Pfam" id="PF01571">
    <property type="entry name" value="GCV_T"/>
    <property type="match status" value="1"/>
</dbReference>
<evidence type="ECO:0000256" key="11">
    <source>
        <dbReference type="ARBA" id="ARBA00055666"/>
    </source>
</evidence>
<dbReference type="FunFam" id="2.40.30.110:FF:000005">
    <property type="entry name" value="dimethylglycine dehydrogenase, mitochondrial"/>
    <property type="match status" value="1"/>
</dbReference>
<keyword evidence="6" id="KW-0809">Transit peptide</keyword>
<evidence type="ECO:0000256" key="7">
    <source>
        <dbReference type="ARBA" id="ARBA00022990"/>
    </source>
</evidence>
<organism evidence="20 21">
    <name type="scientific">Nematostella vectensis</name>
    <name type="common">Starlet sea anemone</name>
    <dbReference type="NCBI Taxonomy" id="45351"/>
    <lineage>
        <taxon>Eukaryota</taxon>
        <taxon>Metazoa</taxon>
        <taxon>Cnidaria</taxon>
        <taxon>Anthozoa</taxon>
        <taxon>Hexacorallia</taxon>
        <taxon>Actiniaria</taxon>
        <taxon>Edwardsiidae</taxon>
        <taxon>Nematostella</taxon>
    </lineage>
</organism>
<gene>
    <name evidence="20" type="ORF">NEMVEDRAFT_v1g243380</name>
</gene>
<comment type="similarity">
    <text evidence="3">Belongs to the GcvT family.</text>
</comment>
<dbReference type="GO" id="GO:0019695">
    <property type="term" value="P:choline metabolic process"/>
    <property type="evidence" value="ECO:0007669"/>
    <property type="project" value="UniProtKB-ARBA"/>
</dbReference>
<sequence>MAALLRSSQSLGFLSNLRRFDLSRRAPTCLAAFQICNKSTNVRPLNKKLKEDAEVVIIGGGCLGVSTAYHLAKRGLKDVVLLEKSELTAGSTWHAAGLTTYYNPGINMKHLHYYSIKLFEQLEAETGQEVGFHTPGSLRIFTTPERFDEGRYQMSRHGWHKAPQWLVTPDEIQKMVPIMNMDGVLGGLFNPGDGHIDPYSLTQALAIGARMHGAEIYMPAPVKGLNLRQDGRWDVKTDHGVIRAKHVLNAAGFWAREIGKLAGVEYPVTPIHHQYMVTSSIPEVQALEKEIPVIRDLEGSYYLRMERGGLLTGPYEDMDKMRLQEDWWDGVPAGFGKELYESDLDRLSDNLDYAMARFPVLANADISSVVCGPITYSPDVLAMLGPDIELPNMWVAIGTGYGIIHSGGIGKYLSDWIIDGEPQYDLNELDPGRYGKWFTKEYVHTKARESYGLNNQILHPKMERFRGRPMRTSGIYERTLEQGAEMGFHVGWEQPNWFVKPGDEGGYKPSFRRTNWFEPVGREVDLVLNRVGVIDVSPFGKFEVTGKDTKIFLDVMFANSLPKIGTTNISHLLTPRGRVYAEMTVSALGEDHYLLLTGSGSEFHDLRWLKKHATEGGYDVTFENLTDKVDTLGVAGPKARDVLQKLTTEDMSHGKFKFLNVKDIEMAGVPVRAIRISYTGELGWELYCSKEHTLKLYNAIMEAGQEFGIDNFGTFAMTTLRVEKGFRAWGLEMNLDTTPLEAGLDFFIKFDKGVNFIGREALLKQKEEGVKRRLCMLTVETTDTDPEGNESIWFGGKVVGNTTTGTYSYTMNTSISFAYLPLELTTLGSRVEVEILGQKCPATVVKEPLFDTEPVRTRRQLKAAKAAAAKSAS</sequence>
<name>A7S7H8_NEMVE</name>
<evidence type="ECO:0000259" key="17">
    <source>
        <dbReference type="Pfam" id="PF01571"/>
    </source>
</evidence>
<proteinExistence type="inferred from homology"/>
<dbReference type="SUPFAM" id="SSF103025">
    <property type="entry name" value="Folate-binding domain"/>
    <property type="match status" value="1"/>
</dbReference>
<keyword evidence="5" id="KW-0274">FAD</keyword>
<evidence type="ECO:0000256" key="3">
    <source>
        <dbReference type="ARBA" id="ARBA00008609"/>
    </source>
</evidence>
<dbReference type="Gene3D" id="3.50.50.60">
    <property type="entry name" value="FAD/NAD(P)-binding domain"/>
    <property type="match status" value="1"/>
</dbReference>
<feature type="domain" description="FAD dependent oxidoreductase" evidence="16">
    <location>
        <begin position="55"/>
        <end position="416"/>
    </location>
</feature>
<keyword evidence="8" id="KW-0560">Oxidoreductase</keyword>
<evidence type="ECO:0000256" key="4">
    <source>
        <dbReference type="ARBA" id="ARBA00022630"/>
    </source>
</evidence>
<dbReference type="InterPro" id="IPR036188">
    <property type="entry name" value="FAD/NAD-bd_sf"/>
</dbReference>
<dbReference type="Pfam" id="PF16350">
    <property type="entry name" value="FAO_M"/>
    <property type="match status" value="1"/>
</dbReference>
<evidence type="ECO:0000313" key="20">
    <source>
        <dbReference type="EMBL" id="EDO40332.1"/>
    </source>
</evidence>
<evidence type="ECO:0000256" key="9">
    <source>
        <dbReference type="ARBA" id="ARBA00023128"/>
    </source>
</evidence>
<dbReference type="Gene3D" id="3.30.70.1400">
    <property type="entry name" value="Aminomethyltransferase beta-barrel domains"/>
    <property type="match status" value="1"/>
</dbReference>
<evidence type="ECO:0000256" key="6">
    <source>
        <dbReference type="ARBA" id="ARBA00022946"/>
    </source>
</evidence>
<dbReference type="EC" id="1.5.8.4" evidence="13"/>
<dbReference type="Proteomes" id="UP000001593">
    <property type="component" value="Unassembled WGS sequence"/>
</dbReference>
<evidence type="ECO:0000259" key="18">
    <source>
        <dbReference type="Pfam" id="PF08669"/>
    </source>
</evidence>
<comment type="function">
    <text evidence="11">Catalyzes the demethylation of N,N-dimethylglycine to sarcosine. Also has activity with sarcosine in vitro.</text>
</comment>
<evidence type="ECO:0000256" key="8">
    <source>
        <dbReference type="ARBA" id="ARBA00023002"/>
    </source>
</evidence>
<comment type="subcellular location">
    <subcellularLocation>
        <location evidence="2">Mitochondrion</location>
    </subcellularLocation>
</comment>
<dbReference type="InterPro" id="IPR006076">
    <property type="entry name" value="FAD-dep_OxRdtase"/>
</dbReference>
<dbReference type="SUPFAM" id="SSF101790">
    <property type="entry name" value="Aminomethyltransferase beta-barrel domain"/>
    <property type="match status" value="1"/>
</dbReference>
<dbReference type="GO" id="GO:0005737">
    <property type="term" value="C:cytoplasm"/>
    <property type="evidence" value="ECO:0000318"/>
    <property type="project" value="GO_Central"/>
</dbReference>
<evidence type="ECO:0000256" key="10">
    <source>
        <dbReference type="ARBA" id="ARBA00052020"/>
    </source>
</evidence>
<comment type="pathway">
    <text evidence="12">Amine and polyamine degradation; betaine degradation; sarcosine from betaine: step 2/2.</text>
</comment>
<accession>A7S7H8</accession>
<comment type="catalytic activity">
    <reaction evidence="10">
        <text>(6S)-5,6,7,8-tetrahydrofolyl-(gamma-L-Glu)(n) + N,N-dimethylglycine + oxidized [electron-transfer flavoprotein] + H(+) = (6R)-5,10-methylenetetrahydrofolyl-(gamma-L-Glu)(n) + sarcosine + reduced [electron-transfer flavoprotein]</text>
        <dbReference type="Rhea" id="RHEA:52856"/>
        <dbReference type="Rhea" id="RHEA-COMP:10685"/>
        <dbReference type="Rhea" id="RHEA-COMP:10686"/>
        <dbReference type="Rhea" id="RHEA-COMP:13257"/>
        <dbReference type="Rhea" id="RHEA-COMP:14738"/>
        <dbReference type="ChEBI" id="CHEBI:15378"/>
        <dbReference type="ChEBI" id="CHEBI:57433"/>
        <dbReference type="ChEBI" id="CHEBI:57692"/>
        <dbReference type="ChEBI" id="CHEBI:58251"/>
        <dbReference type="ChEBI" id="CHEBI:58307"/>
        <dbReference type="ChEBI" id="CHEBI:136572"/>
        <dbReference type="ChEBI" id="CHEBI:141005"/>
        <dbReference type="EC" id="1.5.8.4"/>
    </reaction>
</comment>
<evidence type="ECO:0000259" key="16">
    <source>
        <dbReference type="Pfam" id="PF01266"/>
    </source>
</evidence>
<dbReference type="InterPro" id="IPR029043">
    <property type="entry name" value="GcvT/YgfZ_C"/>
</dbReference>
<comment type="cofactor">
    <cofactor evidence="1">
        <name>FAD</name>
        <dbReference type="ChEBI" id="CHEBI:57692"/>
    </cofactor>
</comment>
<feature type="domain" description="GCVT N-terminal" evidence="17">
    <location>
        <begin position="475"/>
        <end position="752"/>
    </location>
</feature>
<dbReference type="STRING" id="45351.A7S7H8"/>
<dbReference type="SUPFAM" id="SSF54373">
    <property type="entry name" value="FAD-linked reductases, C-terminal domain"/>
    <property type="match status" value="1"/>
</dbReference>
<dbReference type="Gene3D" id="3.30.1360.120">
    <property type="entry name" value="Probable tRNA modification gtpase trme, domain 1"/>
    <property type="match status" value="1"/>
</dbReference>
<evidence type="ECO:0000256" key="2">
    <source>
        <dbReference type="ARBA" id="ARBA00004173"/>
    </source>
</evidence>
<protein>
    <recommendedName>
        <fullName evidence="14">Dimethylglycine dehydrogenase, mitochondrial</fullName>
        <ecNumber evidence="13">1.5.8.4</ecNumber>
    </recommendedName>
    <alternativeName>
        <fullName evidence="15">ME2GLYDH</fullName>
    </alternativeName>
</protein>
<evidence type="ECO:0000259" key="19">
    <source>
        <dbReference type="Pfam" id="PF16350"/>
    </source>
</evidence>
<evidence type="ECO:0000256" key="1">
    <source>
        <dbReference type="ARBA" id="ARBA00001974"/>
    </source>
</evidence>
<keyword evidence="9" id="KW-0496">Mitochondrion</keyword>
<dbReference type="InterPro" id="IPR013977">
    <property type="entry name" value="GcvT_C"/>
</dbReference>
<dbReference type="Gene3D" id="2.40.30.110">
    <property type="entry name" value="Aminomethyltransferase beta-barrel domains"/>
    <property type="match status" value="1"/>
</dbReference>
<dbReference type="GO" id="GO:0005739">
    <property type="term" value="C:mitochondrion"/>
    <property type="evidence" value="ECO:0000318"/>
    <property type="project" value="GO_Central"/>
</dbReference>
<dbReference type="InterPro" id="IPR006222">
    <property type="entry name" value="GCVT_N"/>
</dbReference>
<dbReference type="eggNOG" id="KOG2844">
    <property type="taxonomic scope" value="Eukaryota"/>
</dbReference>
<dbReference type="GO" id="GO:0047865">
    <property type="term" value="F:dimethylglycine dehydrogenase activity"/>
    <property type="evidence" value="ECO:0000318"/>
    <property type="project" value="GO_Central"/>
</dbReference>
<dbReference type="GO" id="GO:0005759">
    <property type="term" value="C:mitochondrial matrix"/>
    <property type="evidence" value="ECO:0000318"/>
    <property type="project" value="GO_Central"/>
</dbReference>
<dbReference type="PANTHER" id="PTHR43757:SF2">
    <property type="entry name" value="AMINOMETHYLTRANSFERASE, MITOCHONDRIAL"/>
    <property type="match status" value="1"/>
</dbReference>
<keyword evidence="4" id="KW-0285">Flavoprotein</keyword>
<evidence type="ECO:0000256" key="12">
    <source>
        <dbReference type="ARBA" id="ARBA00060516"/>
    </source>
</evidence>
<dbReference type="FunFam" id="3.30.70.1400:FF:000005">
    <property type="entry name" value="Dimethylglycine dehydrogenase, mitochondrial"/>
    <property type="match status" value="1"/>
</dbReference>
<dbReference type="EMBL" id="DS469593">
    <property type="protein sequence ID" value="EDO40332.1"/>
    <property type="molecule type" value="Genomic_DNA"/>
</dbReference>
<dbReference type="HOGENOM" id="CLU_007884_11_1_1"/>
<dbReference type="KEGG" id="nve:5512014"/>
<dbReference type="SUPFAM" id="SSF51905">
    <property type="entry name" value="FAD/NAD(P)-binding domain"/>
    <property type="match status" value="1"/>
</dbReference>
<dbReference type="Pfam" id="PF01266">
    <property type="entry name" value="DAO"/>
    <property type="match status" value="1"/>
</dbReference>
<feature type="domain" description="FAD dependent oxidoreductase central" evidence="19">
    <location>
        <begin position="419"/>
        <end position="473"/>
    </location>
</feature>
<dbReference type="OrthoDB" id="498204at2759"/>
<reference evidence="20 21" key="1">
    <citation type="journal article" date="2007" name="Science">
        <title>Sea anemone genome reveals ancestral eumetazoan gene repertoire and genomic organization.</title>
        <authorList>
            <person name="Putnam N.H."/>
            <person name="Srivastava M."/>
            <person name="Hellsten U."/>
            <person name="Dirks B."/>
            <person name="Chapman J."/>
            <person name="Salamov A."/>
            <person name="Terry A."/>
            <person name="Shapiro H."/>
            <person name="Lindquist E."/>
            <person name="Kapitonov V.V."/>
            <person name="Jurka J."/>
            <person name="Genikhovich G."/>
            <person name="Grigoriev I.V."/>
            <person name="Lucas S.M."/>
            <person name="Steele R.E."/>
            <person name="Finnerty J.R."/>
            <person name="Technau U."/>
            <person name="Martindale M.Q."/>
            <person name="Rokhsar D.S."/>
        </authorList>
    </citation>
    <scope>NUCLEOTIDE SEQUENCE [LARGE SCALE GENOMIC DNA]</scope>
    <source>
        <strain evidence="21">CH2 X CH6</strain>
    </source>
</reference>
<dbReference type="InterPro" id="IPR028896">
    <property type="entry name" value="GcvT/YgfZ/DmdA"/>
</dbReference>
<dbReference type="Gene3D" id="3.30.9.10">
    <property type="entry name" value="D-Amino Acid Oxidase, subunit A, domain 2"/>
    <property type="match status" value="1"/>
</dbReference>
<keyword evidence="21" id="KW-1185">Reference proteome</keyword>
<dbReference type="AlphaFoldDB" id="A7S7H8"/>
<evidence type="ECO:0000256" key="14">
    <source>
        <dbReference type="ARBA" id="ARBA00074811"/>
    </source>
</evidence>
<evidence type="ECO:0000256" key="5">
    <source>
        <dbReference type="ARBA" id="ARBA00022827"/>
    </source>
</evidence>
<evidence type="ECO:0000256" key="13">
    <source>
        <dbReference type="ARBA" id="ARBA00066704"/>
    </source>
</evidence>
<evidence type="ECO:0000313" key="21">
    <source>
        <dbReference type="Proteomes" id="UP000001593"/>
    </source>
</evidence>
<dbReference type="PhylomeDB" id="A7S7H8"/>
<dbReference type="InterPro" id="IPR027266">
    <property type="entry name" value="TrmE/GcvT-like"/>
</dbReference>
<keyword evidence="7" id="KW-0007">Acetylation</keyword>
<evidence type="ECO:0000256" key="15">
    <source>
        <dbReference type="ARBA" id="ARBA00081701"/>
    </source>
</evidence>
<dbReference type="OMA" id="NGWERPN"/>